<dbReference type="EMBL" id="JAYMYS010000004">
    <property type="protein sequence ID" value="KAK7395884.1"/>
    <property type="molecule type" value="Genomic_DNA"/>
</dbReference>
<evidence type="ECO:0000313" key="4">
    <source>
        <dbReference type="EMBL" id="KAK7395884.1"/>
    </source>
</evidence>
<sequence length="1066" mass="117019">MKGKNRRSGGAGAIHMEYLIHIQEIKPWPPSQSLRSLRSVLIQWENGDRSSGSTGLVSPSLGPNAVAGEGKLEFNESFKLPVTLSRDMSIRNSTAAVFHKNCLEFNLYETRRDKTVKGQLLGTAIIDLADCGVLRETLSIRTPLNCQRNYRNTDQPLLFIQIEPVEKSRPKSSVKDSLSKELSQGNNGGESVSTLMNGEYAEEAEIASFSDDDVSSHSSAAAVTTSSESSVCMPPEHEENESNGPAQNGDSNDNLHPLASETRVEKLNVIEQDAYERLERSSSHVSSMDVSSEVGSPVNGHSSITNTPNHRSVTTPKQVASLTADSSSPTLEVNSKSRSRSSEQENLDQEDCETFDNCRDMTTDVQINNNGSDFDNSSNTTSLDSNYLVDKNPSSGLETNDKLSERCEEVDSCLLEGGSDKYHNSIEDRNGNEMFHFDKQYHVEDESVSKDQVLSSSNLYSLGGSDNGIKGNVLKNERLKHVKSVRSSAESVRSIGSLGNNHLTEVKEIGVNGDAQNNGGNIRSSDRKDAKVYPREARTAILDSKIEHMENKIKLLEGELREAAAIEAALYSVVAEHGSSMSKVHAPARRLSRLYLHACKENLQARRAGAAKSAVSGLVLVAKACGNDVPRLTFWLSNSIVLRTIISKSAKDMTPSKPAGSSTRRKNGEGNGKVTQPLIWRGFSPKKSENTAFEYGGIGNWDDPNVFTSALEKVEAWIFSRIVESIWWQSLTPHMQLTDAKVTRQNMSSSCNQEQGNLSLDIWKNAFREACERLCPIRGGGHDCGCLSVLPRLIMEQCVARLDVAMFNAILREADDDIPTDPVSDPISDPKVLPIPPGKSSFGAGAQLKTAIGNWSRWLTDIFGMDDDSLEDRDNNDISSNDGSQNTSFKSFHLLNALSDLLMLPKDMLLNSSIRKEVCPMFSASLIKKILDNFVPDEFCPDPIPADVLEALDSQDDDEDEKDSVNIFPCNAAPIAYSPPPATSITSITGEIGSESQLRRSKSSVVRKSYTSDDELDELNYPLSSILNSGTSSPAASTKSNWKWKETRDESAIRYELLRDVWMNSE</sequence>
<feature type="region of interest" description="Disordered" evidence="2">
    <location>
        <begin position="209"/>
        <end position="256"/>
    </location>
</feature>
<dbReference type="PANTHER" id="PTHR31344">
    <property type="entry name" value="NUCLEAR PORE COMPLEX PROTEIN NUP205"/>
    <property type="match status" value="1"/>
</dbReference>
<feature type="region of interest" description="Disordered" evidence="2">
    <location>
        <begin position="511"/>
        <end position="530"/>
    </location>
</feature>
<feature type="compositionally biased region" description="Polar residues" evidence="2">
    <location>
        <begin position="514"/>
        <end position="523"/>
    </location>
</feature>
<feature type="domain" description="C2 NT-type" evidence="3">
    <location>
        <begin position="6"/>
        <end position="166"/>
    </location>
</feature>
<feature type="region of interest" description="Disordered" evidence="2">
    <location>
        <begin position="170"/>
        <end position="193"/>
    </location>
</feature>
<name>A0AAN9SHY9_PSOTE</name>
<feature type="region of interest" description="Disordered" evidence="2">
    <location>
        <begin position="651"/>
        <end position="674"/>
    </location>
</feature>
<feature type="compositionally biased region" description="Low complexity" evidence="2">
    <location>
        <begin position="368"/>
        <end position="386"/>
    </location>
</feature>
<dbReference type="Proteomes" id="UP001386955">
    <property type="component" value="Unassembled WGS sequence"/>
</dbReference>
<feature type="compositionally biased region" description="Polar residues" evidence="2">
    <location>
        <begin position="180"/>
        <end position="193"/>
    </location>
</feature>
<dbReference type="PANTHER" id="PTHR31344:SF15">
    <property type="entry name" value="EEIG1_EHBP1 PROTEIN AMINO-TERMINAL DOMAIN PROTEIN"/>
    <property type="match status" value="1"/>
</dbReference>
<protein>
    <recommendedName>
        <fullName evidence="3">C2 NT-type domain-containing protein</fullName>
    </recommendedName>
</protein>
<reference evidence="4 5" key="1">
    <citation type="submission" date="2024-01" db="EMBL/GenBank/DDBJ databases">
        <title>The genomes of 5 underutilized Papilionoideae crops provide insights into root nodulation and disease resistanc.</title>
        <authorList>
            <person name="Jiang F."/>
        </authorList>
    </citation>
    <scope>NUCLEOTIDE SEQUENCE [LARGE SCALE GENOMIC DNA]</scope>
    <source>
        <strain evidence="4">DUOXIRENSHENG_FW03</strain>
        <tissue evidence="4">Leaves</tissue>
    </source>
</reference>
<keyword evidence="1" id="KW-0175">Coiled coil</keyword>
<feature type="compositionally biased region" description="Polar residues" evidence="2">
    <location>
        <begin position="299"/>
        <end position="336"/>
    </location>
</feature>
<evidence type="ECO:0000256" key="1">
    <source>
        <dbReference type="SAM" id="Coils"/>
    </source>
</evidence>
<dbReference type="InterPro" id="IPR019448">
    <property type="entry name" value="NT-C2"/>
</dbReference>
<dbReference type="Pfam" id="PF10358">
    <property type="entry name" value="NT-C2"/>
    <property type="match status" value="1"/>
</dbReference>
<gene>
    <name evidence="4" type="ORF">VNO78_16457</name>
</gene>
<feature type="compositionally biased region" description="Low complexity" evidence="2">
    <location>
        <begin position="283"/>
        <end position="294"/>
    </location>
</feature>
<dbReference type="AlphaFoldDB" id="A0AAN9SHY9"/>
<feature type="region of interest" description="Disordered" evidence="2">
    <location>
        <begin position="367"/>
        <end position="400"/>
    </location>
</feature>
<evidence type="ECO:0000256" key="2">
    <source>
        <dbReference type="SAM" id="MobiDB-lite"/>
    </source>
</evidence>
<dbReference type="PROSITE" id="PS51840">
    <property type="entry name" value="C2_NT"/>
    <property type="match status" value="1"/>
</dbReference>
<dbReference type="GO" id="GO:0005643">
    <property type="term" value="C:nuclear pore"/>
    <property type="evidence" value="ECO:0007669"/>
    <property type="project" value="InterPro"/>
</dbReference>
<feature type="coiled-coil region" evidence="1">
    <location>
        <begin position="539"/>
        <end position="566"/>
    </location>
</feature>
<proteinExistence type="predicted"/>
<feature type="compositionally biased region" description="Basic and acidic residues" evidence="2">
    <location>
        <begin position="170"/>
        <end position="179"/>
    </location>
</feature>
<feature type="compositionally biased region" description="Low complexity" evidence="2">
    <location>
        <begin position="216"/>
        <end position="231"/>
    </location>
</feature>
<dbReference type="InterPro" id="IPR021827">
    <property type="entry name" value="Nup186/Nup192/Nup205"/>
</dbReference>
<accession>A0AAN9SHY9</accession>
<organism evidence="4 5">
    <name type="scientific">Psophocarpus tetragonolobus</name>
    <name type="common">Winged bean</name>
    <name type="synonym">Dolichos tetragonolobus</name>
    <dbReference type="NCBI Taxonomy" id="3891"/>
    <lineage>
        <taxon>Eukaryota</taxon>
        <taxon>Viridiplantae</taxon>
        <taxon>Streptophyta</taxon>
        <taxon>Embryophyta</taxon>
        <taxon>Tracheophyta</taxon>
        <taxon>Spermatophyta</taxon>
        <taxon>Magnoliopsida</taxon>
        <taxon>eudicotyledons</taxon>
        <taxon>Gunneridae</taxon>
        <taxon>Pentapetalae</taxon>
        <taxon>rosids</taxon>
        <taxon>fabids</taxon>
        <taxon>Fabales</taxon>
        <taxon>Fabaceae</taxon>
        <taxon>Papilionoideae</taxon>
        <taxon>50 kb inversion clade</taxon>
        <taxon>NPAAA clade</taxon>
        <taxon>indigoferoid/millettioid clade</taxon>
        <taxon>Phaseoleae</taxon>
        <taxon>Psophocarpus</taxon>
    </lineage>
</organism>
<evidence type="ECO:0000259" key="3">
    <source>
        <dbReference type="PROSITE" id="PS51840"/>
    </source>
</evidence>
<comment type="caution">
    <text evidence="4">The sequence shown here is derived from an EMBL/GenBank/DDBJ whole genome shotgun (WGS) entry which is preliminary data.</text>
</comment>
<feature type="compositionally biased region" description="Polar residues" evidence="2">
    <location>
        <begin position="242"/>
        <end position="254"/>
    </location>
</feature>
<evidence type="ECO:0000313" key="5">
    <source>
        <dbReference type="Proteomes" id="UP001386955"/>
    </source>
</evidence>
<keyword evidence="5" id="KW-1185">Reference proteome</keyword>
<feature type="region of interest" description="Disordered" evidence="2">
    <location>
        <begin position="278"/>
        <end position="350"/>
    </location>
</feature>